<dbReference type="Proteomes" id="UP001404956">
    <property type="component" value="Unassembled WGS sequence"/>
</dbReference>
<evidence type="ECO:0000259" key="1">
    <source>
        <dbReference type="PROSITE" id="PS50943"/>
    </source>
</evidence>
<dbReference type="Gene3D" id="1.10.260.40">
    <property type="entry name" value="lambda repressor-like DNA-binding domains"/>
    <property type="match status" value="1"/>
</dbReference>
<feature type="domain" description="HTH cro/C1-type" evidence="1">
    <location>
        <begin position="24"/>
        <end position="78"/>
    </location>
</feature>
<comment type="caution">
    <text evidence="2">The sequence shown here is derived from an EMBL/GenBank/DDBJ whole genome shotgun (WGS) entry which is preliminary data.</text>
</comment>
<dbReference type="InterPro" id="IPR001387">
    <property type="entry name" value="Cro/C1-type_HTH"/>
</dbReference>
<gene>
    <name evidence="2" type="ORF">Dalu01_01288</name>
</gene>
<dbReference type="Pfam" id="PF13560">
    <property type="entry name" value="HTH_31"/>
    <property type="match status" value="1"/>
</dbReference>
<reference evidence="2 3" key="1">
    <citation type="submission" date="2024-02" db="EMBL/GenBank/DDBJ databases">
        <title>Deinococcus aluminii NBRC 112889.</title>
        <authorList>
            <person name="Ichikawa N."/>
            <person name="Katano-Makiyama Y."/>
            <person name="Hidaka K."/>
        </authorList>
    </citation>
    <scope>NUCLEOTIDE SEQUENCE [LARGE SCALE GENOMIC DNA]</scope>
    <source>
        <strain evidence="2 3">NBRC 112889</strain>
    </source>
</reference>
<dbReference type="Gene3D" id="3.30.450.180">
    <property type="match status" value="1"/>
</dbReference>
<dbReference type="PROSITE" id="PS50943">
    <property type="entry name" value="HTH_CROC1"/>
    <property type="match status" value="1"/>
</dbReference>
<evidence type="ECO:0000313" key="3">
    <source>
        <dbReference type="Proteomes" id="UP001404956"/>
    </source>
</evidence>
<protein>
    <recommendedName>
        <fullName evidence="1">HTH cro/C1-type domain-containing protein</fullName>
    </recommendedName>
</protein>
<dbReference type="PANTHER" id="PTHR35010:SF4">
    <property type="entry name" value="BLL5781 PROTEIN"/>
    <property type="match status" value="1"/>
</dbReference>
<name>A0ABP9XC27_9DEIO</name>
<dbReference type="InterPro" id="IPR041413">
    <property type="entry name" value="MLTR_LBD"/>
</dbReference>
<accession>A0ABP9XC27</accession>
<dbReference type="InterPro" id="IPR010982">
    <property type="entry name" value="Lambda_DNA-bd_dom_sf"/>
</dbReference>
<dbReference type="SMART" id="SM00530">
    <property type="entry name" value="HTH_XRE"/>
    <property type="match status" value="1"/>
</dbReference>
<organism evidence="2 3">
    <name type="scientific">Deinococcus aluminii</name>
    <dbReference type="NCBI Taxonomy" id="1656885"/>
    <lineage>
        <taxon>Bacteria</taxon>
        <taxon>Thermotogati</taxon>
        <taxon>Deinococcota</taxon>
        <taxon>Deinococci</taxon>
        <taxon>Deinococcales</taxon>
        <taxon>Deinococcaceae</taxon>
        <taxon>Deinococcus</taxon>
    </lineage>
</organism>
<dbReference type="EMBL" id="BAABRV010000002">
    <property type="protein sequence ID" value="GAA5532897.1"/>
    <property type="molecule type" value="Genomic_DNA"/>
</dbReference>
<sequence>MATAGSGAYPLEMTATLPPFGDLLRGWRQRRRLSQLDLAGDADISARHLSYVETGRSVPSRDMVLRLAEQLDVPLRERNTLLLAAGYAPMFSERPLHDPALGAALEAVEAVLAGHEPYPALAVDHHWNLVAANRAVGPLLAGVDAELLTPPVNVLRLSLHPRGLAPRIENLSEWRLHLLNRLAGQIERSGDAELAHLRRELAAYPAPDPPPAGTHGHAQAHVFVPLRLMTSQGPLALLGTTTVFGTPLDVTLSELAIEAFFPADAATGERLRALLEAPPGGAAGEGGG</sequence>
<dbReference type="CDD" id="cd00093">
    <property type="entry name" value="HTH_XRE"/>
    <property type="match status" value="1"/>
</dbReference>
<dbReference type="Pfam" id="PF17765">
    <property type="entry name" value="MLTR_LBD"/>
    <property type="match status" value="1"/>
</dbReference>
<proteinExistence type="predicted"/>
<evidence type="ECO:0000313" key="2">
    <source>
        <dbReference type="EMBL" id="GAA5532897.1"/>
    </source>
</evidence>
<dbReference type="SUPFAM" id="SSF47413">
    <property type="entry name" value="lambda repressor-like DNA-binding domains"/>
    <property type="match status" value="1"/>
</dbReference>
<dbReference type="PANTHER" id="PTHR35010">
    <property type="entry name" value="BLL4672 PROTEIN-RELATED"/>
    <property type="match status" value="1"/>
</dbReference>
<keyword evidence="3" id="KW-1185">Reference proteome</keyword>